<evidence type="ECO:0000313" key="1">
    <source>
        <dbReference type="EMBL" id="KAI0066818.1"/>
    </source>
</evidence>
<proteinExistence type="predicted"/>
<organism evidence="1 2">
    <name type="scientific">Artomyces pyxidatus</name>
    <dbReference type="NCBI Taxonomy" id="48021"/>
    <lineage>
        <taxon>Eukaryota</taxon>
        <taxon>Fungi</taxon>
        <taxon>Dikarya</taxon>
        <taxon>Basidiomycota</taxon>
        <taxon>Agaricomycotina</taxon>
        <taxon>Agaricomycetes</taxon>
        <taxon>Russulales</taxon>
        <taxon>Auriscalpiaceae</taxon>
        <taxon>Artomyces</taxon>
    </lineage>
</organism>
<name>A0ACB8TEF9_9AGAM</name>
<reference evidence="1" key="2">
    <citation type="journal article" date="2022" name="New Phytol.">
        <title>Evolutionary transition to the ectomycorrhizal habit in the genomes of a hyperdiverse lineage of mushroom-forming fungi.</title>
        <authorList>
            <person name="Looney B."/>
            <person name="Miyauchi S."/>
            <person name="Morin E."/>
            <person name="Drula E."/>
            <person name="Courty P.E."/>
            <person name="Kohler A."/>
            <person name="Kuo A."/>
            <person name="LaButti K."/>
            <person name="Pangilinan J."/>
            <person name="Lipzen A."/>
            <person name="Riley R."/>
            <person name="Andreopoulos W."/>
            <person name="He G."/>
            <person name="Johnson J."/>
            <person name="Nolan M."/>
            <person name="Tritt A."/>
            <person name="Barry K.W."/>
            <person name="Grigoriev I.V."/>
            <person name="Nagy L.G."/>
            <person name="Hibbett D."/>
            <person name="Henrissat B."/>
            <person name="Matheny P.B."/>
            <person name="Labbe J."/>
            <person name="Martin F.M."/>
        </authorList>
    </citation>
    <scope>NUCLEOTIDE SEQUENCE</scope>
    <source>
        <strain evidence="1">HHB10654</strain>
    </source>
</reference>
<reference evidence="1" key="1">
    <citation type="submission" date="2021-03" db="EMBL/GenBank/DDBJ databases">
        <authorList>
            <consortium name="DOE Joint Genome Institute"/>
            <person name="Ahrendt S."/>
            <person name="Looney B.P."/>
            <person name="Miyauchi S."/>
            <person name="Morin E."/>
            <person name="Drula E."/>
            <person name="Courty P.E."/>
            <person name="Chicoki N."/>
            <person name="Fauchery L."/>
            <person name="Kohler A."/>
            <person name="Kuo A."/>
            <person name="Labutti K."/>
            <person name="Pangilinan J."/>
            <person name="Lipzen A."/>
            <person name="Riley R."/>
            <person name="Andreopoulos W."/>
            <person name="He G."/>
            <person name="Johnson J."/>
            <person name="Barry K.W."/>
            <person name="Grigoriev I.V."/>
            <person name="Nagy L."/>
            <person name="Hibbett D."/>
            <person name="Henrissat B."/>
            <person name="Matheny P.B."/>
            <person name="Labbe J."/>
            <person name="Martin F."/>
        </authorList>
    </citation>
    <scope>NUCLEOTIDE SEQUENCE</scope>
    <source>
        <strain evidence="1">HHB10654</strain>
    </source>
</reference>
<dbReference type="Proteomes" id="UP000814140">
    <property type="component" value="Unassembled WGS sequence"/>
</dbReference>
<evidence type="ECO:0000313" key="2">
    <source>
        <dbReference type="Proteomes" id="UP000814140"/>
    </source>
</evidence>
<accession>A0ACB8TEF9</accession>
<protein>
    <submittedName>
        <fullName evidence="1">Uncharacterized protein</fullName>
    </submittedName>
</protein>
<sequence length="519" mass="57912">MSDAVEPRESPLKDPSGLFFEQPRTRRTIVTSYWIVVLLALPLWWSTTSIERLSLPVSRVHSTGLKQLHFPLQVEFDHNASSLSFEALEKETRARFSSLQRQSEGRLDYLDLRFVAIESTAGHPAATGAYGVSIEPSLDRATVRDRHLSVPVNEGATHIPFTLPDRLVSLLSPYTSRHPPGRFEHLVAKYAPRYRLAFTMLNEDAAGGRPVVGWDVQEAISRHLSPILDQVADLHNFTIESQVQFHSPLAFAPYEIKSDNEEIHGLTQEDLKVFVNSAEWTLSSSVSNDPVLHFILFIPSVPHTPLRILDNDHNPTSSNAFILPQWGGIVLLNLPPDTSSPPHLSEGDLAHTFSIFRTQLLKLLGVSDLPAGVEPADTHLPLTKWQLDTLYRQRAIENAHSSQETLQSIIKLVDQISNMPVGEGVRGDIQNALTALNMVYTVGWQSPIQALRHSSEALTHASRAFFNPGMLALLYFPAEHKYAVYTPLFAPVAVPLVVTALRELSAWRKSRRVATETKT</sequence>
<comment type="caution">
    <text evidence="1">The sequence shown here is derived from an EMBL/GenBank/DDBJ whole genome shotgun (WGS) entry which is preliminary data.</text>
</comment>
<keyword evidence="2" id="KW-1185">Reference proteome</keyword>
<dbReference type="EMBL" id="MU277191">
    <property type="protein sequence ID" value="KAI0066818.1"/>
    <property type="molecule type" value="Genomic_DNA"/>
</dbReference>
<gene>
    <name evidence="1" type="ORF">BV25DRAFT_1795711</name>
</gene>